<dbReference type="AlphaFoldDB" id="A0A2K8T3P1"/>
<proteinExistence type="predicted"/>
<evidence type="ECO:0000313" key="1">
    <source>
        <dbReference type="EMBL" id="AUB41625.1"/>
    </source>
</evidence>
<dbReference type="KEGG" id="nfl:COO91_07677"/>
<gene>
    <name evidence="1" type="ORF">COO91_07677</name>
</gene>
<dbReference type="Proteomes" id="UP000232003">
    <property type="component" value="Chromosome"/>
</dbReference>
<keyword evidence="2" id="KW-1185">Reference proteome</keyword>
<name>A0A2K8T3P1_9NOSO</name>
<organism evidence="1 2">
    <name type="scientific">Nostoc flagelliforme CCNUN1</name>
    <dbReference type="NCBI Taxonomy" id="2038116"/>
    <lineage>
        <taxon>Bacteria</taxon>
        <taxon>Bacillati</taxon>
        <taxon>Cyanobacteriota</taxon>
        <taxon>Cyanophyceae</taxon>
        <taxon>Nostocales</taxon>
        <taxon>Nostocaceae</taxon>
        <taxon>Nostoc</taxon>
    </lineage>
</organism>
<protein>
    <submittedName>
        <fullName evidence="1">ATP-dependent exoDNAse</fullName>
    </submittedName>
</protein>
<dbReference type="EMBL" id="CP024785">
    <property type="protein sequence ID" value="AUB41625.1"/>
    <property type="molecule type" value="Genomic_DNA"/>
</dbReference>
<accession>A0A2K8T3P1</accession>
<evidence type="ECO:0000313" key="2">
    <source>
        <dbReference type="Proteomes" id="UP000232003"/>
    </source>
</evidence>
<sequence>MASDSQIRELLKAWLDYIHVENLSNAKVEADDSEQPNIWDSLVNLVGDKLLIDESLFKKLKQPFKSAKNFEQTKLPSIAVAFPQQYIVESNRRQFRPLFTINVSPIFEGNYRSSGWNLTEYEFQPVIPNLMQWYGLEKEAAESLVTPKC</sequence>
<reference evidence="1 2" key="1">
    <citation type="submission" date="2017-11" db="EMBL/GenBank/DDBJ databases">
        <title>Complete genome of a free-living desiccation-tolerant cyanobacterium and its photosynthetic adaptation to extreme terrestrial habitat.</title>
        <authorList>
            <person name="Shang J."/>
        </authorList>
    </citation>
    <scope>NUCLEOTIDE SEQUENCE [LARGE SCALE GENOMIC DNA]</scope>
    <source>
        <strain evidence="1 2">CCNUN1</strain>
    </source>
</reference>
<dbReference type="RefSeq" id="WP_225912245.1">
    <property type="nucleotide sequence ID" value="NZ_CAWNNC010000001.1"/>
</dbReference>